<organism evidence="1 2">
    <name type="scientific">Ferroacidibacillus organovorans</name>
    <dbReference type="NCBI Taxonomy" id="1765683"/>
    <lineage>
        <taxon>Bacteria</taxon>
        <taxon>Bacillati</taxon>
        <taxon>Bacillota</taxon>
        <taxon>Bacilli</taxon>
        <taxon>Bacillales</taxon>
        <taxon>Alicyclobacillaceae</taxon>
        <taxon>Ferroacidibacillus</taxon>
    </lineage>
</organism>
<protein>
    <submittedName>
        <fullName evidence="1">Uncharacterized protein</fullName>
    </submittedName>
</protein>
<proteinExistence type="predicted"/>
<comment type="caution">
    <text evidence="1">The sequence shown here is derived from an EMBL/GenBank/DDBJ whole genome shotgun (WGS) entry which is preliminary data.</text>
</comment>
<dbReference type="EMBL" id="MWPS01000016">
    <property type="protein sequence ID" value="OPG16578.1"/>
    <property type="molecule type" value="Genomic_DNA"/>
</dbReference>
<dbReference type="Proteomes" id="UP000190229">
    <property type="component" value="Unassembled WGS sequence"/>
</dbReference>
<dbReference type="AlphaFoldDB" id="A0A1V4EVA4"/>
<accession>A0A1V4EVA4</accession>
<evidence type="ECO:0000313" key="2">
    <source>
        <dbReference type="Proteomes" id="UP000190229"/>
    </source>
</evidence>
<gene>
    <name evidence="1" type="ORF">B2M26_06870</name>
</gene>
<name>A0A1V4EVA4_9BACL</name>
<keyword evidence="2" id="KW-1185">Reference proteome</keyword>
<reference evidence="1 2" key="1">
    <citation type="submission" date="2017-02" db="EMBL/GenBank/DDBJ databases">
        <title>Draft genome of Acidibacillus ferrooxidans Huett2.</title>
        <authorList>
            <person name="Schopf S."/>
        </authorList>
    </citation>
    <scope>NUCLEOTIDE SEQUENCE [LARGE SCALE GENOMIC DNA]</scope>
    <source>
        <strain evidence="1 2">Huett2</strain>
    </source>
</reference>
<evidence type="ECO:0000313" key="1">
    <source>
        <dbReference type="EMBL" id="OPG16578.1"/>
    </source>
</evidence>
<sequence>MRSDTLSLHENASEMMGSSGRVKIHIRCRKCGEVFILRGVKDGRGHVETGFRRCLCDNDREFDIETLV</sequence>